<dbReference type="InterPro" id="IPR036396">
    <property type="entry name" value="Cyt_P450_sf"/>
</dbReference>
<dbReference type="GO" id="GO:0005506">
    <property type="term" value="F:iron ion binding"/>
    <property type="evidence" value="ECO:0007669"/>
    <property type="project" value="InterPro"/>
</dbReference>
<evidence type="ECO:0000256" key="3">
    <source>
        <dbReference type="ARBA" id="ARBA00022617"/>
    </source>
</evidence>
<comment type="similarity">
    <text evidence="2 8">Belongs to the cytochrome P450 family.</text>
</comment>
<dbReference type="Pfam" id="PF00067">
    <property type="entry name" value="p450"/>
    <property type="match status" value="1"/>
</dbReference>
<sequence length="490" mass="55316">MMDSILASMPSMPDLLLLLLPLLAFVTYHFIVYPVLLSPASQIPSAHWSATILPLWILHKRFWKCQNAALQEAHRRLGPYVRVAPGEVSVDDIDGVRTVYGGGFDKPVWYGFFDNYGFFPALEGSSSERGIDVYSLFHATAMDFITAYIWGISRSTNFIDNQGNREHWLKMNTARNSARFFPQELPRFTALCRTIGFPLYPSWMSAAKQENAAANVEMWRRTMEDIETGKDVAKDTADEPVVMNALLNGIRKEEDTRGETSPLYTTTLRHKDLSTQSELWDHTLAGQETTRLALTYLTWHMSQHLDVQSQLREELLGLGEPNLVKPGDPRRSVSDPKKLDALPLLHAIIMETLRLNSPLPGPQPREVPRMGARVGPYEVPGGVRIAALAYTLHRDEKVFLEAEKWNPYRWLDDDEERKKMMSRQFWAFGSGGRMCIGSNFAMLGECVASLIVLLGAFFPSTFDPGFGNSPPTMVLDVYMASEKAEGYWLA</sequence>
<dbReference type="InterPro" id="IPR001128">
    <property type="entry name" value="Cyt_P450"/>
</dbReference>
<keyword evidence="6 8" id="KW-0503">Monooxygenase</keyword>
<dbReference type="GO" id="GO:0020037">
    <property type="term" value="F:heme binding"/>
    <property type="evidence" value="ECO:0007669"/>
    <property type="project" value="InterPro"/>
</dbReference>
<keyword evidence="8" id="KW-0560">Oxidoreductase</keyword>
<evidence type="ECO:0000256" key="6">
    <source>
        <dbReference type="ARBA" id="ARBA00023033"/>
    </source>
</evidence>
<dbReference type="PRINTS" id="PR00385">
    <property type="entry name" value="P450"/>
</dbReference>
<feature type="binding site" description="axial binding residue" evidence="7">
    <location>
        <position position="435"/>
    </location>
    <ligand>
        <name>heme</name>
        <dbReference type="ChEBI" id="CHEBI:30413"/>
    </ligand>
    <ligandPart>
        <name>Fe</name>
        <dbReference type="ChEBI" id="CHEBI:18248"/>
    </ligandPart>
</feature>
<evidence type="ECO:0000256" key="5">
    <source>
        <dbReference type="ARBA" id="ARBA00023004"/>
    </source>
</evidence>
<evidence type="ECO:0000256" key="8">
    <source>
        <dbReference type="RuleBase" id="RU000461"/>
    </source>
</evidence>
<evidence type="ECO:0000256" key="7">
    <source>
        <dbReference type="PIRSR" id="PIRSR602403-1"/>
    </source>
</evidence>
<dbReference type="InterPro" id="IPR017972">
    <property type="entry name" value="Cyt_P450_CS"/>
</dbReference>
<keyword evidence="4 7" id="KW-0479">Metal-binding</keyword>
<evidence type="ECO:0000313" key="10">
    <source>
        <dbReference type="Proteomes" id="UP000078576"/>
    </source>
</evidence>
<dbReference type="GO" id="GO:0004497">
    <property type="term" value="F:monooxygenase activity"/>
    <property type="evidence" value="ECO:0007669"/>
    <property type="project" value="UniProtKB-KW"/>
</dbReference>
<evidence type="ECO:0000256" key="1">
    <source>
        <dbReference type="ARBA" id="ARBA00001971"/>
    </source>
</evidence>
<dbReference type="STRING" id="694573.A0A194UP67"/>
<dbReference type="PRINTS" id="PR00465">
    <property type="entry name" value="EP450IV"/>
</dbReference>
<dbReference type="GO" id="GO:0016705">
    <property type="term" value="F:oxidoreductase activity, acting on paired donors, with incorporation or reduction of molecular oxygen"/>
    <property type="evidence" value="ECO:0007669"/>
    <property type="project" value="InterPro"/>
</dbReference>
<dbReference type="Gene3D" id="1.10.630.10">
    <property type="entry name" value="Cytochrome P450"/>
    <property type="match status" value="1"/>
</dbReference>
<evidence type="ECO:0000256" key="4">
    <source>
        <dbReference type="ARBA" id="ARBA00022723"/>
    </source>
</evidence>
<dbReference type="Proteomes" id="UP000078576">
    <property type="component" value="Unassembled WGS sequence"/>
</dbReference>
<dbReference type="SUPFAM" id="SSF48264">
    <property type="entry name" value="Cytochrome P450"/>
    <property type="match status" value="1"/>
</dbReference>
<dbReference type="OrthoDB" id="1470350at2759"/>
<comment type="cofactor">
    <cofactor evidence="1 7">
        <name>heme</name>
        <dbReference type="ChEBI" id="CHEBI:30413"/>
    </cofactor>
</comment>
<dbReference type="AlphaFoldDB" id="A0A194UP67"/>
<dbReference type="InterPro" id="IPR050121">
    <property type="entry name" value="Cytochrome_P450_monoxygenase"/>
</dbReference>
<dbReference type="InterPro" id="IPR002403">
    <property type="entry name" value="Cyt_P450_E_grp-IV"/>
</dbReference>
<dbReference type="PANTHER" id="PTHR24305">
    <property type="entry name" value="CYTOCHROME P450"/>
    <property type="match status" value="1"/>
</dbReference>
<keyword evidence="5 7" id="KW-0408">Iron</keyword>
<keyword evidence="10" id="KW-1185">Reference proteome</keyword>
<organism evidence="9 10">
    <name type="scientific">Cytospora mali</name>
    <name type="common">Apple Valsa canker fungus</name>
    <name type="synonym">Valsa mali</name>
    <dbReference type="NCBI Taxonomy" id="578113"/>
    <lineage>
        <taxon>Eukaryota</taxon>
        <taxon>Fungi</taxon>
        <taxon>Dikarya</taxon>
        <taxon>Ascomycota</taxon>
        <taxon>Pezizomycotina</taxon>
        <taxon>Sordariomycetes</taxon>
        <taxon>Sordariomycetidae</taxon>
        <taxon>Diaporthales</taxon>
        <taxon>Cytosporaceae</taxon>
        <taxon>Cytospora</taxon>
    </lineage>
</organism>
<protein>
    <submittedName>
        <fullName evidence="9">Tryprostatin B 6-hydroxylase</fullName>
    </submittedName>
</protein>
<reference evidence="10" key="1">
    <citation type="submission" date="2014-12" db="EMBL/GenBank/DDBJ databases">
        <title>Genome Sequence of Valsa Canker Pathogens Uncovers a Specific Adaption of Colonization on Woody Bark.</title>
        <authorList>
            <person name="Yin Z."/>
            <person name="Liu H."/>
            <person name="Gao X."/>
            <person name="Li Z."/>
            <person name="Song N."/>
            <person name="Ke X."/>
            <person name="Dai Q."/>
            <person name="Wu Y."/>
            <person name="Sun Y."/>
            <person name="Xu J.-R."/>
            <person name="Kang Z.K."/>
            <person name="Wang L."/>
            <person name="Huang L."/>
        </authorList>
    </citation>
    <scope>NUCLEOTIDE SEQUENCE [LARGE SCALE GENOMIC DNA]</scope>
    <source>
        <strain evidence="10">SXYL134</strain>
    </source>
</reference>
<accession>A0A194UP67</accession>
<dbReference type="EMBL" id="KN714669">
    <property type="protein sequence ID" value="KUI53438.1"/>
    <property type="molecule type" value="Genomic_DNA"/>
</dbReference>
<evidence type="ECO:0000313" key="9">
    <source>
        <dbReference type="EMBL" id="KUI53438.1"/>
    </source>
</evidence>
<dbReference type="PROSITE" id="PS00086">
    <property type="entry name" value="CYTOCHROME_P450"/>
    <property type="match status" value="1"/>
</dbReference>
<keyword evidence="3 7" id="KW-0349">Heme</keyword>
<dbReference type="PANTHER" id="PTHR24305:SF166">
    <property type="entry name" value="CYTOCHROME P450 12A4, MITOCHONDRIAL-RELATED"/>
    <property type="match status" value="1"/>
</dbReference>
<gene>
    <name evidence="9" type="ORF">VP1G_00908</name>
</gene>
<proteinExistence type="inferred from homology"/>
<evidence type="ECO:0000256" key="2">
    <source>
        <dbReference type="ARBA" id="ARBA00010617"/>
    </source>
</evidence>
<name>A0A194UP67_CYTMA</name>